<evidence type="ECO:0000313" key="2">
    <source>
        <dbReference type="Proteomes" id="UP000199258"/>
    </source>
</evidence>
<sequence>MAPGVVSNVAAIREYEGVEVIRSVDGIGAPHMKIETYALLMKDLPSTVHAGFKLFFEEDAVPGPLMTPPEVLALVPQPEYILYE</sequence>
<protein>
    <submittedName>
        <fullName evidence="1">Uncharacterized protein</fullName>
    </submittedName>
</protein>
<proteinExistence type="predicted"/>
<dbReference type="RefSeq" id="WP_090585679.1">
    <property type="nucleotide sequence ID" value="NZ_FNDT01000005.1"/>
</dbReference>
<gene>
    <name evidence="1" type="ORF">SAMN04488693_105100</name>
</gene>
<keyword evidence="2" id="KW-1185">Reference proteome</keyword>
<dbReference type="Proteomes" id="UP000199258">
    <property type="component" value="Unassembled WGS sequence"/>
</dbReference>
<dbReference type="STRING" id="335973.SAMN04488693_105100"/>
<dbReference type="OrthoDB" id="9812120at2"/>
<accession>A0A1G8H6X4</accession>
<evidence type="ECO:0000313" key="1">
    <source>
        <dbReference type="EMBL" id="SDI02382.1"/>
    </source>
</evidence>
<organism evidence="1 2">
    <name type="scientific">Arthrobacter subterraneus</name>
    <dbReference type="NCBI Taxonomy" id="335973"/>
    <lineage>
        <taxon>Bacteria</taxon>
        <taxon>Bacillati</taxon>
        <taxon>Actinomycetota</taxon>
        <taxon>Actinomycetes</taxon>
        <taxon>Micrococcales</taxon>
        <taxon>Micrococcaceae</taxon>
        <taxon>Arthrobacter</taxon>
    </lineage>
</organism>
<reference evidence="1 2" key="1">
    <citation type="submission" date="2016-10" db="EMBL/GenBank/DDBJ databases">
        <authorList>
            <person name="de Groot N.N."/>
        </authorList>
    </citation>
    <scope>NUCLEOTIDE SEQUENCE [LARGE SCALE GENOMIC DNA]</scope>
    <source>
        <strain evidence="1 2">NP_1H</strain>
    </source>
</reference>
<name>A0A1G8H6X4_9MICC</name>
<dbReference type="EMBL" id="FNDT01000005">
    <property type="protein sequence ID" value="SDI02382.1"/>
    <property type="molecule type" value="Genomic_DNA"/>
</dbReference>
<dbReference type="AlphaFoldDB" id="A0A1G8H6X4"/>